<organism evidence="2 3">
    <name type="scientific">Prosthecomicrobium pneumaticum</name>
    <dbReference type="NCBI Taxonomy" id="81895"/>
    <lineage>
        <taxon>Bacteria</taxon>
        <taxon>Pseudomonadati</taxon>
        <taxon>Pseudomonadota</taxon>
        <taxon>Alphaproteobacteria</taxon>
        <taxon>Hyphomicrobiales</taxon>
        <taxon>Kaistiaceae</taxon>
        <taxon>Prosthecomicrobium</taxon>
    </lineage>
</organism>
<dbReference type="Pfam" id="PF04014">
    <property type="entry name" value="MazE_antitoxin"/>
    <property type="match status" value="1"/>
</dbReference>
<gene>
    <name evidence="2" type="ORF">GGQ63_001472</name>
</gene>
<evidence type="ECO:0000313" key="2">
    <source>
        <dbReference type="EMBL" id="MBB5752418.1"/>
    </source>
</evidence>
<dbReference type="EMBL" id="JACHOO010000003">
    <property type="protein sequence ID" value="MBB5752418.1"/>
    <property type="molecule type" value="Genomic_DNA"/>
</dbReference>
<reference evidence="2 3" key="1">
    <citation type="submission" date="2020-08" db="EMBL/GenBank/DDBJ databases">
        <title>Genomic Encyclopedia of Type Strains, Phase IV (KMG-IV): sequencing the most valuable type-strain genomes for metagenomic binning, comparative biology and taxonomic classification.</title>
        <authorList>
            <person name="Goeker M."/>
        </authorList>
    </citation>
    <scope>NUCLEOTIDE SEQUENCE [LARGE SCALE GENOMIC DNA]</scope>
    <source>
        <strain evidence="2 3">DSM 16268</strain>
    </source>
</reference>
<dbReference type="GO" id="GO:0003677">
    <property type="term" value="F:DNA binding"/>
    <property type="evidence" value="ECO:0007669"/>
    <property type="project" value="UniProtKB-KW"/>
</dbReference>
<comment type="caution">
    <text evidence="2">The sequence shown here is derived from an EMBL/GenBank/DDBJ whole genome shotgun (WGS) entry which is preliminary data.</text>
</comment>
<dbReference type="RefSeq" id="WP_183854195.1">
    <property type="nucleotide sequence ID" value="NZ_JACHOO010000003.1"/>
</dbReference>
<dbReference type="AlphaFoldDB" id="A0A7W9CVL8"/>
<accession>A0A7W9CVL8</accession>
<feature type="domain" description="SpoVT-AbrB" evidence="1">
    <location>
        <begin position="6"/>
        <end position="52"/>
    </location>
</feature>
<dbReference type="Gene3D" id="2.10.260.10">
    <property type="match status" value="1"/>
</dbReference>
<proteinExistence type="predicted"/>
<dbReference type="SUPFAM" id="SSF89447">
    <property type="entry name" value="AbrB/MazE/MraZ-like"/>
    <property type="match status" value="1"/>
</dbReference>
<sequence>MPSFTAKVAEDGSVRLPPELRERLGIEPGAEVEFFVTLDGHVYFHHLTDGFPELGKARRPPLSPREMDEAIADHLAAKNAPRRRGSRSAAE</sequence>
<protein>
    <submittedName>
        <fullName evidence="2">Bifunctional DNA-binding transcriptional regulator/antitoxin component of YhaV-PrlF toxin-antitoxin module</fullName>
    </submittedName>
</protein>
<keyword evidence="3" id="KW-1185">Reference proteome</keyword>
<evidence type="ECO:0000259" key="1">
    <source>
        <dbReference type="SMART" id="SM00966"/>
    </source>
</evidence>
<dbReference type="InterPro" id="IPR037914">
    <property type="entry name" value="SpoVT-AbrB_sf"/>
</dbReference>
<keyword evidence="2" id="KW-0238">DNA-binding</keyword>
<dbReference type="SMART" id="SM00966">
    <property type="entry name" value="SpoVT_AbrB"/>
    <property type="match status" value="1"/>
</dbReference>
<dbReference type="InterPro" id="IPR007159">
    <property type="entry name" value="SpoVT-AbrB_dom"/>
</dbReference>
<evidence type="ECO:0000313" key="3">
    <source>
        <dbReference type="Proteomes" id="UP000523821"/>
    </source>
</evidence>
<dbReference type="Proteomes" id="UP000523821">
    <property type="component" value="Unassembled WGS sequence"/>
</dbReference>
<name>A0A7W9CVL8_9HYPH</name>